<evidence type="ECO:0000256" key="1">
    <source>
        <dbReference type="ARBA" id="ARBA00022448"/>
    </source>
</evidence>
<dbReference type="Gene3D" id="3.40.50.300">
    <property type="entry name" value="P-loop containing nucleotide triphosphate hydrolases"/>
    <property type="match status" value="1"/>
</dbReference>
<dbReference type="PANTHER" id="PTHR42781">
    <property type="entry name" value="SPERMIDINE/PUTRESCINE IMPORT ATP-BINDING PROTEIN POTA"/>
    <property type="match status" value="1"/>
</dbReference>
<keyword evidence="1" id="KW-0813">Transport</keyword>
<dbReference type="GO" id="GO:0005524">
    <property type="term" value="F:ATP binding"/>
    <property type="evidence" value="ECO:0007669"/>
    <property type="project" value="UniProtKB-KW"/>
</dbReference>
<name>A0A2T5J6N6_9SPHI</name>
<protein>
    <submittedName>
        <fullName evidence="5">ABC-type Fe3+/spermidine/putrescine transport system ATPase subunit</fullName>
    </submittedName>
</protein>
<keyword evidence="6" id="KW-1185">Reference proteome</keyword>
<evidence type="ECO:0000256" key="2">
    <source>
        <dbReference type="ARBA" id="ARBA00022741"/>
    </source>
</evidence>
<keyword evidence="2" id="KW-0547">Nucleotide-binding</keyword>
<dbReference type="GO" id="GO:0016887">
    <property type="term" value="F:ATP hydrolysis activity"/>
    <property type="evidence" value="ECO:0007669"/>
    <property type="project" value="InterPro"/>
</dbReference>
<feature type="domain" description="ABC transporter" evidence="4">
    <location>
        <begin position="14"/>
        <end position="249"/>
    </location>
</feature>
<dbReference type="PROSITE" id="PS50893">
    <property type="entry name" value="ABC_TRANSPORTER_2"/>
    <property type="match status" value="1"/>
</dbReference>
<accession>A0A2T5J6N6</accession>
<dbReference type="InterPro" id="IPR017871">
    <property type="entry name" value="ABC_transporter-like_CS"/>
</dbReference>
<dbReference type="InterPro" id="IPR003593">
    <property type="entry name" value="AAA+_ATPase"/>
</dbReference>
<evidence type="ECO:0000313" key="6">
    <source>
        <dbReference type="Proteomes" id="UP000244168"/>
    </source>
</evidence>
<organism evidence="5 6">
    <name type="scientific">Mucilaginibacter yixingensis</name>
    <dbReference type="NCBI Taxonomy" id="1295612"/>
    <lineage>
        <taxon>Bacteria</taxon>
        <taxon>Pseudomonadati</taxon>
        <taxon>Bacteroidota</taxon>
        <taxon>Sphingobacteriia</taxon>
        <taxon>Sphingobacteriales</taxon>
        <taxon>Sphingobacteriaceae</taxon>
        <taxon>Mucilaginibacter</taxon>
    </lineage>
</organism>
<proteinExistence type="predicted"/>
<dbReference type="PROSITE" id="PS00211">
    <property type="entry name" value="ABC_TRANSPORTER_1"/>
    <property type="match status" value="1"/>
</dbReference>
<dbReference type="SMART" id="SM00382">
    <property type="entry name" value="AAA"/>
    <property type="match status" value="1"/>
</dbReference>
<evidence type="ECO:0000313" key="5">
    <source>
        <dbReference type="EMBL" id="PTQ94812.1"/>
    </source>
</evidence>
<evidence type="ECO:0000256" key="3">
    <source>
        <dbReference type="ARBA" id="ARBA00022840"/>
    </source>
</evidence>
<sequence>MLPMFDKNKEELILETISITKNFFGNKSSGVNNITLFVPKGKITGIVGESGSGKTTLLNLLSGLMVPDSGDVFFNQERLPDREKDRQEVHSFIKFLTQDNYEMHLHDTVWDNVKSGLRASDVNYETQKVSEALNTWGIQHLHDQVYSKLSGGEKQRVSIAKALISLPQVLLLDEPFNQIDARYREGLQQDIRNIVTKMGITAILVSHDPAELLSMADQLIVIKEGEIVESGSPQELYESPKLLYTSLILANCTHLTPEQAKVCGISSKRGSVVIYAEDIKITGGLTKSWHIINILFKGTHEELVIRQRDVTLRVQNLNKGKYKIGGKVNISIQRHHEFGRWS</sequence>
<dbReference type="EMBL" id="QAOQ01000006">
    <property type="protein sequence ID" value="PTQ94812.1"/>
    <property type="molecule type" value="Genomic_DNA"/>
</dbReference>
<dbReference type="InterPro" id="IPR050093">
    <property type="entry name" value="ABC_SmlMolc_Importer"/>
</dbReference>
<reference evidence="5 6" key="1">
    <citation type="submission" date="2018-04" db="EMBL/GenBank/DDBJ databases">
        <title>Genomic Encyclopedia of Archaeal and Bacterial Type Strains, Phase II (KMG-II): from individual species to whole genera.</title>
        <authorList>
            <person name="Goeker M."/>
        </authorList>
    </citation>
    <scope>NUCLEOTIDE SEQUENCE [LARGE SCALE GENOMIC DNA]</scope>
    <source>
        <strain evidence="5 6">DSM 26809</strain>
    </source>
</reference>
<dbReference type="Proteomes" id="UP000244168">
    <property type="component" value="Unassembled WGS sequence"/>
</dbReference>
<dbReference type="PANTHER" id="PTHR42781:SF4">
    <property type="entry name" value="SPERMIDINE_PUTRESCINE IMPORT ATP-BINDING PROTEIN POTA"/>
    <property type="match status" value="1"/>
</dbReference>
<dbReference type="OrthoDB" id="9802264at2"/>
<dbReference type="SUPFAM" id="SSF52540">
    <property type="entry name" value="P-loop containing nucleoside triphosphate hydrolases"/>
    <property type="match status" value="1"/>
</dbReference>
<comment type="caution">
    <text evidence="5">The sequence shown here is derived from an EMBL/GenBank/DDBJ whole genome shotgun (WGS) entry which is preliminary data.</text>
</comment>
<gene>
    <name evidence="5" type="ORF">C8P68_10622</name>
</gene>
<dbReference type="AlphaFoldDB" id="A0A2T5J6N6"/>
<keyword evidence="3" id="KW-0067">ATP-binding</keyword>
<evidence type="ECO:0000259" key="4">
    <source>
        <dbReference type="PROSITE" id="PS50893"/>
    </source>
</evidence>
<dbReference type="Pfam" id="PF00005">
    <property type="entry name" value="ABC_tran"/>
    <property type="match status" value="1"/>
</dbReference>
<dbReference type="InterPro" id="IPR003439">
    <property type="entry name" value="ABC_transporter-like_ATP-bd"/>
</dbReference>
<dbReference type="InterPro" id="IPR027417">
    <property type="entry name" value="P-loop_NTPase"/>
</dbReference>